<evidence type="ECO:0000313" key="2">
    <source>
        <dbReference type="Proteomes" id="UP000657918"/>
    </source>
</evidence>
<dbReference type="Proteomes" id="UP000657918">
    <property type="component" value="Unassembled WGS sequence"/>
</dbReference>
<accession>A0A835MEE0</accession>
<evidence type="ECO:0000313" key="1">
    <source>
        <dbReference type="EMBL" id="KAF9663367.1"/>
    </source>
</evidence>
<dbReference type="AlphaFoldDB" id="A0A835MEE0"/>
<protein>
    <submittedName>
        <fullName evidence="1">Uncharacterized protein</fullName>
    </submittedName>
</protein>
<proteinExistence type="predicted"/>
<name>A0A835MEE0_9ROSI</name>
<keyword evidence="2" id="KW-1185">Reference proteome</keyword>
<sequence>MKRAKIKQLKLAILKLDFKAWKRSNLYLNDDLVSKCSTILPLENWNIHRIVFFLSHDILHLYNSLPLFYVEKLTKVAHNITFSNVTPFVNISVGVSSAEFLKEKSVAIKRVEKTEDI</sequence>
<comment type="caution">
    <text evidence="1">The sequence shown here is derived from an EMBL/GenBank/DDBJ whole genome shotgun (WGS) entry which is preliminary data.</text>
</comment>
<organism evidence="1 2">
    <name type="scientific">Salix dunnii</name>
    <dbReference type="NCBI Taxonomy" id="1413687"/>
    <lineage>
        <taxon>Eukaryota</taxon>
        <taxon>Viridiplantae</taxon>
        <taxon>Streptophyta</taxon>
        <taxon>Embryophyta</taxon>
        <taxon>Tracheophyta</taxon>
        <taxon>Spermatophyta</taxon>
        <taxon>Magnoliopsida</taxon>
        <taxon>eudicotyledons</taxon>
        <taxon>Gunneridae</taxon>
        <taxon>Pentapetalae</taxon>
        <taxon>rosids</taxon>
        <taxon>fabids</taxon>
        <taxon>Malpighiales</taxon>
        <taxon>Salicaceae</taxon>
        <taxon>Saliceae</taxon>
        <taxon>Salix</taxon>
    </lineage>
</organism>
<dbReference type="EMBL" id="JADGMS010000017">
    <property type="protein sequence ID" value="KAF9663367.1"/>
    <property type="molecule type" value="Genomic_DNA"/>
</dbReference>
<gene>
    <name evidence="1" type="ORF">SADUNF_Sadunf17G0042400</name>
</gene>
<reference evidence="1 2" key="1">
    <citation type="submission" date="2020-10" db="EMBL/GenBank/DDBJ databases">
        <title>Plant Genome Project.</title>
        <authorList>
            <person name="Zhang R.-G."/>
        </authorList>
    </citation>
    <scope>NUCLEOTIDE SEQUENCE [LARGE SCALE GENOMIC DNA]</scope>
    <source>
        <strain evidence="1">FAFU-HL-1</strain>
        <tissue evidence="1">Leaf</tissue>
    </source>
</reference>